<dbReference type="Proteomes" id="UP001237642">
    <property type="component" value="Unassembled WGS sequence"/>
</dbReference>
<reference evidence="2" key="2">
    <citation type="submission" date="2023-05" db="EMBL/GenBank/DDBJ databases">
        <authorList>
            <person name="Schelkunov M.I."/>
        </authorList>
    </citation>
    <scope>NUCLEOTIDE SEQUENCE</scope>
    <source>
        <strain evidence="2">Hsosn_3</strain>
        <tissue evidence="2">Leaf</tissue>
    </source>
</reference>
<sequence>MCRVDTWEGFCGSIDEEPPVKGGIRDGPVTCDELRSPISRMLISRKSLAMRLHPDSGPDYSHSRTPPPTIHLGRGSSSESDPSEDPTSRTPVHSSIPVREPPPPGAWPVWPTPTTPTTPTAPTVSHHTPTGGPLSDSVPTSPPASSPGHSAASAPSTFAPPEGGEDLGERTSGGVNWHVV</sequence>
<dbReference type="EMBL" id="JAUIZM010000006">
    <property type="protein sequence ID" value="KAK1380426.1"/>
    <property type="molecule type" value="Genomic_DNA"/>
</dbReference>
<gene>
    <name evidence="2" type="ORF">POM88_027170</name>
</gene>
<feature type="compositionally biased region" description="Low complexity" evidence="1">
    <location>
        <begin position="146"/>
        <end position="161"/>
    </location>
</feature>
<accession>A0AAD8I8F9</accession>
<feature type="region of interest" description="Disordered" evidence="1">
    <location>
        <begin position="52"/>
        <end position="180"/>
    </location>
</feature>
<dbReference type="AlphaFoldDB" id="A0AAD8I8F9"/>
<evidence type="ECO:0000313" key="2">
    <source>
        <dbReference type="EMBL" id="KAK1380426.1"/>
    </source>
</evidence>
<proteinExistence type="predicted"/>
<protein>
    <submittedName>
        <fullName evidence="2">Uncharacterized protein</fullName>
    </submittedName>
</protein>
<organism evidence="2 3">
    <name type="scientific">Heracleum sosnowskyi</name>
    <dbReference type="NCBI Taxonomy" id="360622"/>
    <lineage>
        <taxon>Eukaryota</taxon>
        <taxon>Viridiplantae</taxon>
        <taxon>Streptophyta</taxon>
        <taxon>Embryophyta</taxon>
        <taxon>Tracheophyta</taxon>
        <taxon>Spermatophyta</taxon>
        <taxon>Magnoliopsida</taxon>
        <taxon>eudicotyledons</taxon>
        <taxon>Gunneridae</taxon>
        <taxon>Pentapetalae</taxon>
        <taxon>asterids</taxon>
        <taxon>campanulids</taxon>
        <taxon>Apiales</taxon>
        <taxon>Apiaceae</taxon>
        <taxon>Apioideae</taxon>
        <taxon>apioid superclade</taxon>
        <taxon>Tordylieae</taxon>
        <taxon>Tordyliinae</taxon>
        <taxon>Heracleum</taxon>
    </lineage>
</organism>
<evidence type="ECO:0000313" key="3">
    <source>
        <dbReference type="Proteomes" id="UP001237642"/>
    </source>
</evidence>
<keyword evidence="3" id="KW-1185">Reference proteome</keyword>
<name>A0AAD8I8F9_9APIA</name>
<feature type="compositionally biased region" description="Pro residues" evidence="1">
    <location>
        <begin position="99"/>
        <end position="116"/>
    </location>
</feature>
<feature type="compositionally biased region" description="Low complexity" evidence="1">
    <location>
        <begin position="117"/>
        <end position="130"/>
    </location>
</feature>
<comment type="caution">
    <text evidence="2">The sequence shown here is derived from an EMBL/GenBank/DDBJ whole genome shotgun (WGS) entry which is preliminary data.</text>
</comment>
<evidence type="ECO:0000256" key="1">
    <source>
        <dbReference type="SAM" id="MobiDB-lite"/>
    </source>
</evidence>
<reference evidence="2" key="1">
    <citation type="submission" date="2023-02" db="EMBL/GenBank/DDBJ databases">
        <title>Genome of toxic invasive species Heracleum sosnowskyi carries increased number of genes despite the absence of recent whole-genome duplications.</title>
        <authorList>
            <person name="Schelkunov M."/>
            <person name="Shtratnikova V."/>
            <person name="Makarenko M."/>
            <person name="Klepikova A."/>
            <person name="Omelchenko D."/>
            <person name="Novikova G."/>
            <person name="Obukhova E."/>
            <person name="Bogdanov V."/>
            <person name="Penin A."/>
            <person name="Logacheva M."/>
        </authorList>
    </citation>
    <scope>NUCLEOTIDE SEQUENCE</scope>
    <source>
        <strain evidence="2">Hsosn_3</strain>
        <tissue evidence="2">Leaf</tissue>
    </source>
</reference>